<dbReference type="SMART" id="SM00382">
    <property type="entry name" value="AAA"/>
    <property type="match status" value="1"/>
</dbReference>
<keyword evidence="5 9" id="KW-0227">DNA damage</keyword>
<proteinExistence type="inferred from homology"/>
<dbReference type="EMBL" id="QWLB01000010">
    <property type="protein sequence ID" value="RIH93068.1"/>
    <property type="molecule type" value="Genomic_DNA"/>
</dbReference>
<evidence type="ECO:0000256" key="5">
    <source>
        <dbReference type="ARBA" id="ARBA00022763"/>
    </source>
</evidence>
<dbReference type="GO" id="GO:0005524">
    <property type="term" value="F:ATP binding"/>
    <property type="evidence" value="ECO:0007669"/>
    <property type="project" value="UniProtKB-KW"/>
</dbReference>
<dbReference type="PANTHER" id="PTHR11059">
    <property type="entry name" value="DNA REPAIR PROTEIN RECN"/>
    <property type="match status" value="1"/>
</dbReference>
<evidence type="ECO:0000259" key="11">
    <source>
        <dbReference type="SMART" id="SM00382"/>
    </source>
</evidence>
<evidence type="ECO:0000256" key="8">
    <source>
        <dbReference type="ARBA" id="ARBA00033408"/>
    </source>
</evidence>
<evidence type="ECO:0000256" key="2">
    <source>
        <dbReference type="ARBA" id="ARBA00009441"/>
    </source>
</evidence>
<dbReference type="GO" id="GO:0043590">
    <property type="term" value="C:bacterial nucleoid"/>
    <property type="evidence" value="ECO:0007669"/>
    <property type="project" value="TreeGrafter"/>
</dbReference>
<keyword evidence="4" id="KW-0547">Nucleotide-binding</keyword>
<comment type="similarity">
    <text evidence="2 9">Belongs to the RecN family.</text>
</comment>
<accession>A0A399F9Z4</accession>
<dbReference type="CDD" id="cd03241">
    <property type="entry name" value="ABC_RecN"/>
    <property type="match status" value="1"/>
</dbReference>
<sequence length="523" mass="56880">MLERLEVYNLAVLEQGVLELGPGLTVLTGETGAGKSLLVDALSLLLGEKPEGMVRAGADTLLVTAFFDGRSLSRRVSGGRSTPRIEGEVVSLKELTEEAGKHLAIHAQHAALSLSSRRAQRALLDSLLEPHLLAEYRAAYARHQDLWREIERLEAAARERERKLDVLRFQLGEIEGARLVVGEREQLEAEAERLRHLETLRERASAAAAALLGDADGLGAVGMAQRELKAGGRYDPQLESLSRDLEVALDALKAVARELEDYLESLEADPGRLEELEARLALIERLERKYGQGIPAVLEFAENARAELHELEGAENRLAELGSEREAAWKHLLESGQALSAARQRAAALLSEQANREIQGLGMPSARFSVGLNGLPEPGPEGLEEVQLLFSANPGIPEAPLEKAASGGELSRVMLALALLTGSEAETVVFDEVDAGIGGEAAWAVAERLARLAEHRQVLVVTHLPQIAARAQTHYRVVKEGSQVHIQPVHHDERVRELARMLSGSYSEAALKHARELLGLLPQ</sequence>
<evidence type="ECO:0000256" key="4">
    <source>
        <dbReference type="ARBA" id="ARBA00022741"/>
    </source>
</evidence>
<evidence type="ECO:0000256" key="3">
    <source>
        <dbReference type="ARBA" id="ARBA00021315"/>
    </source>
</evidence>
<gene>
    <name evidence="12" type="primary">recN</name>
    <name evidence="12" type="ORF">Mgrana_01027</name>
</gene>
<dbReference type="GO" id="GO:0006281">
    <property type="term" value="P:DNA repair"/>
    <property type="evidence" value="ECO:0007669"/>
    <property type="project" value="UniProtKB-KW"/>
</dbReference>
<reference evidence="12 13" key="1">
    <citation type="submission" date="2018-08" db="EMBL/GenBank/DDBJ databases">
        <title>Meiothermus granaticius genome AF-68 sequencing project.</title>
        <authorList>
            <person name="Da Costa M.S."/>
            <person name="Albuquerque L."/>
            <person name="Raposo P."/>
            <person name="Froufe H.J.C."/>
            <person name="Barroso C.S."/>
            <person name="Egas C."/>
        </authorList>
    </citation>
    <scope>NUCLEOTIDE SEQUENCE [LARGE SCALE GENOMIC DNA]</scope>
    <source>
        <strain evidence="12 13">AF-68</strain>
    </source>
</reference>
<dbReference type="OrthoDB" id="9806954at2"/>
<evidence type="ECO:0000313" key="12">
    <source>
        <dbReference type="EMBL" id="RIH93068.1"/>
    </source>
</evidence>
<dbReference type="Pfam" id="PF02463">
    <property type="entry name" value="SMC_N"/>
    <property type="match status" value="1"/>
</dbReference>
<dbReference type="AlphaFoldDB" id="A0A399F9Z4"/>
<evidence type="ECO:0000256" key="1">
    <source>
        <dbReference type="ARBA" id="ARBA00003618"/>
    </source>
</evidence>
<dbReference type="GO" id="GO:0009432">
    <property type="term" value="P:SOS response"/>
    <property type="evidence" value="ECO:0007669"/>
    <property type="project" value="TreeGrafter"/>
</dbReference>
<evidence type="ECO:0000256" key="7">
    <source>
        <dbReference type="ARBA" id="ARBA00023204"/>
    </source>
</evidence>
<evidence type="ECO:0000313" key="13">
    <source>
        <dbReference type="Proteomes" id="UP000266178"/>
    </source>
</evidence>
<dbReference type="Proteomes" id="UP000266178">
    <property type="component" value="Unassembled WGS sequence"/>
</dbReference>
<dbReference type="InterPro" id="IPR003593">
    <property type="entry name" value="AAA+_ATPase"/>
</dbReference>
<feature type="coiled-coil region" evidence="10">
    <location>
        <begin position="238"/>
        <end position="269"/>
    </location>
</feature>
<evidence type="ECO:0000256" key="10">
    <source>
        <dbReference type="SAM" id="Coils"/>
    </source>
</evidence>
<dbReference type="Gene3D" id="3.40.50.300">
    <property type="entry name" value="P-loop containing nucleotide triphosphate hydrolases"/>
    <property type="match status" value="2"/>
</dbReference>
<keyword evidence="6" id="KW-0067">ATP-binding</keyword>
<dbReference type="GO" id="GO:0006310">
    <property type="term" value="P:DNA recombination"/>
    <property type="evidence" value="ECO:0007669"/>
    <property type="project" value="InterPro"/>
</dbReference>
<keyword evidence="13" id="KW-1185">Reference proteome</keyword>
<dbReference type="PIRSF" id="PIRSF003128">
    <property type="entry name" value="RecN"/>
    <property type="match status" value="1"/>
</dbReference>
<dbReference type="InterPro" id="IPR004604">
    <property type="entry name" value="DNA_recomb/repair_RecN"/>
</dbReference>
<name>A0A399F9Z4_9DEIN</name>
<feature type="coiled-coil region" evidence="10">
    <location>
        <begin position="150"/>
        <end position="207"/>
    </location>
</feature>
<dbReference type="InterPro" id="IPR003395">
    <property type="entry name" value="RecF/RecN/SMC_N"/>
</dbReference>
<evidence type="ECO:0000256" key="6">
    <source>
        <dbReference type="ARBA" id="ARBA00022840"/>
    </source>
</evidence>
<organism evidence="12 13">
    <name type="scientific">Meiothermus granaticius NBRC 107808</name>
    <dbReference type="NCBI Taxonomy" id="1227551"/>
    <lineage>
        <taxon>Bacteria</taxon>
        <taxon>Thermotogati</taxon>
        <taxon>Deinococcota</taxon>
        <taxon>Deinococci</taxon>
        <taxon>Thermales</taxon>
        <taxon>Thermaceae</taxon>
        <taxon>Meiothermus</taxon>
    </lineage>
</organism>
<evidence type="ECO:0000256" key="9">
    <source>
        <dbReference type="PIRNR" id="PIRNR003128"/>
    </source>
</evidence>
<dbReference type="InterPro" id="IPR027417">
    <property type="entry name" value="P-loop_NTPase"/>
</dbReference>
<feature type="domain" description="AAA+ ATPase" evidence="11">
    <location>
        <begin position="21"/>
        <end position="481"/>
    </location>
</feature>
<protein>
    <recommendedName>
        <fullName evidence="3 9">DNA repair protein RecN</fullName>
    </recommendedName>
    <alternativeName>
        <fullName evidence="8 9">Recombination protein N</fullName>
    </alternativeName>
</protein>
<keyword evidence="7 9" id="KW-0234">DNA repair</keyword>
<dbReference type="PANTHER" id="PTHR11059:SF0">
    <property type="entry name" value="DNA REPAIR PROTEIN RECN"/>
    <property type="match status" value="1"/>
</dbReference>
<keyword evidence="10" id="KW-0175">Coiled coil</keyword>
<dbReference type="SUPFAM" id="SSF52540">
    <property type="entry name" value="P-loop containing nucleoside triphosphate hydrolases"/>
    <property type="match status" value="1"/>
</dbReference>
<comment type="function">
    <text evidence="1 9">May be involved in recombinational repair of damaged DNA.</text>
</comment>
<comment type="caution">
    <text evidence="12">The sequence shown here is derived from an EMBL/GenBank/DDBJ whole genome shotgun (WGS) entry which is preliminary data.</text>
</comment>
<dbReference type="RefSeq" id="WP_119356534.1">
    <property type="nucleotide sequence ID" value="NZ_BJXM01000006.1"/>
</dbReference>